<feature type="transmembrane region" description="Helical" evidence="1">
    <location>
        <begin position="307"/>
        <end position="328"/>
    </location>
</feature>
<protein>
    <submittedName>
        <fullName evidence="3">DUF389 domain-containing protein</fullName>
    </submittedName>
</protein>
<reference evidence="3" key="1">
    <citation type="submission" date="2021-01" db="EMBL/GenBank/DDBJ databases">
        <title>Modified the classification status of verrucomicrobia.</title>
        <authorList>
            <person name="Feng X."/>
        </authorList>
    </citation>
    <scope>NUCLEOTIDE SEQUENCE</scope>
    <source>
        <strain evidence="3">_KCTC 22039</strain>
    </source>
</reference>
<dbReference type="InterPro" id="IPR006016">
    <property type="entry name" value="UspA"/>
</dbReference>
<proteinExistence type="predicted"/>
<keyword evidence="1" id="KW-1133">Transmembrane helix</keyword>
<dbReference type="Pfam" id="PF00582">
    <property type="entry name" value="Usp"/>
    <property type="match status" value="1"/>
</dbReference>
<feature type="transmembrane region" description="Helical" evidence="1">
    <location>
        <begin position="431"/>
        <end position="453"/>
    </location>
</feature>
<accession>A0A8J7MF67</accession>
<feature type="transmembrane region" description="Helical" evidence="1">
    <location>
        <begin position="368"/>
        <end position="390"/>
    </location>
</feature>
<dbReference type="RefSeq" id="WP_200311888.1">
    <property type="nucleotide sequence ID" value="NZ_JAENIM010000041.1"/>
</dbReference>
<dbReference type="Gene3D" id="3.40.50.12370">
    <property type="match status" value="1"/>
</dbReference>
<dbReference type="Proteomes" id="UP000624703">
    <property type="component" value="Unassembled WGS sequence"/>
</dbReference>
<dbReference type="Pfam" id="PF04087">
    <property type="entry name" value="DUF389"/>
    <property type="match status" value="1"/>
</dbReference>
<feature type="transmembrane region" description="Helical" evidence="1">
    <location>
        <begin position="501"/>
        <end position="521"/>
    </location>
</feature>
<keyword evidence="1" id="KW-0812">Transmembrane</keyword>
<keyword evidence="4" id="KW-1185">Reference proteome</keyword>
<gene>
    <name evidence="3" type="ORF">JIN82_12005</name>
</gene>
<comment type="caution">
    <text evidence="3">The sequence shown here is derived from an EMBL/GenBank/DDBJ whole genome shotgun (WGS) entry which is preliminary data.</text>
</comment>
<dbReference type="AlphaFoldDB" id="A0A8J7MF67"/>
<dbReference type="InterPro" id="IPR005240">
    <property type="entry name" value="DUF389"/>
</dbReference>
<feature type="transmembrane region" description="Helical" evidence="1">
    <location>
        <begin position="402"/>
        <end position="424"/>
    </location>
</feature>
<name>A0A8J7MF67_9BACT</name>
<keyword evidence="1" id="KW-0472">Membrane</keyword>
<dbReference type="SUPFAM" id="SSF52402">
    <property type="entry name" value="Adenine nucleotide alpha hydrolases-like"/>
    <property type="match status" value="2"/>
</dbReference>
<evidence type="ECO:0000313" key="4">
    <source>
        <dbReference type="Proteomes" id="UP000624703"/>
    </source>
</evidence>
<evidence type="ECO:0000256" key="1">
    <source>
        <dbReference type="SAM" id="Phobius"/>
    </source>
</evidence>
<dbReference type="PANTHER" id="PTHR20992">
    <property type="entry name" value="AT15442P-RELATED"/>
    <property type="match status" value="1"/>
</dbReference>
<evidence type="ECO:0000259" key="2">
    <source>
        <dbReference type="Pfam" id="PF00582"/>
    </source>
</evidence>
<feature type="domain" description="UspA" evidence="2">
    <location>
        <begin position="2"/>
        <end position="133"/>
    </location>
</feature>
<organism evidence="3 4">
    <name type="scientific">Persicirhabdus sediminis</name>
    <dbReference type="NCBI Taxonomy" id="454144"/>
    <lineage>
        <taxon>Bacteria</taxon>
        <taxon>Pseudomonadati</taxon>
        <taxon>Verrucomicrobiota</taxon>
        <taxon>Verrucomicrobiia</taxon>
        <taxon>Verrucomicrobiales</taxon>
        <taxon>Verrucomicrobiaceae</taxon>
        <taxon>Persicirhabdus</taxon>
    </lineage>
</organism>
<evidence type="ECO:0000313" key="3">
    <source>
        <dbReference type="EMBL" id="MBK1791877.1"/>
    </source>
</evidence>
<sequence>MLVIIRRESEAAAMVRWGVRFAVGRGSRLDILWIEEGKGQADVEWQSWGSELLEAEPYWNVIADALAEAGSTQIRLARHSVVRRSKAVLQTVKKIQPSLLIVGRHDSAKDGSPYGKLARDLLEDADCAVLVLRLGSESMENQKILVPCAGGQHSKLGLSLASSIAGADAVALFIEPNVDEVSHDVGYGHLIRYVNRAGLKTEDVSSKVVVSDSVSEGIAGEINSGEYGLLLIGATGAGTMRKSLFGTVQGRLMTGERAMSIGVVRAARPVGQRVRYYFEDFLKLRIPQLGRTERISLFNEMESKSRWSFDFAVLMILATSIASLGLLADSGAVVIGAMLVAPLMTPLLGGGLALVQGNMPLWQRCQKAVGLGFLSALIVGFISGLFARFVQIGITGELEARGAPTLLDLGVAFISGIAASYCMARPKLTGALAGVAIAAALVPPISTTGIGLAMGEFELAKGAALLFGTNVVAIVLGSACNFYSAGVRGRSATDHLLSRRIFIGFTLIGIGLMVPLTSILASKVAQPLSSSTMLHDVLDDHGYHLVSARRTRENGDLMVVIVVEGAQPVDATVLSQLKVIAQEYYKQEVRLKVSTRLVLESDV</sequence>
<feature type="transmembrane region" description="Helical" evidence="1">
    <location>
        <begin position="459"/>
        <end position="480"/>
    </location>
</feature>
<dbReference type="EMBL" id="JAENIM010000041">
    <property type="protein sequence ID" value="MBK1791877.1"/>
    <property type="molecule type" value="Genomic_DNA"/>
</dbReference>
<feature type="transmembrane region" description="Helical" evidence="1">
    <location>
        <begin position="334"/>
        <end position="356"/>
    </location>
</feature>
<dbReference type="PANTHER" id="PTHR20992:SF9">
    <property type="entry name" value="AT15442P-RELATED"/>
    <property type="match status" value="1"/>
</dbReference>